<dbReference type="GO" id="GO:0036297">
    <property type="term" value="P:interstrand cross-link repair"/>
    <property type="evidence" value="ECO:0007669"/>
    <property type="project" value="InterPro"/>
</dbReference>
<keyword evidence="3" id="KW-1185">Reference proteome</keyword>
<comment type="similarity">
    <text evidence="1">Belongs to the FAN1 family.</text>
</comment>
<keyword evidence="1" id="KW-0464">Manganese</keyword>
<keyword evidence="1" id="KW-0540">Nuclease</keyword>
<dbReference type="GO" id="GO:0046872">
    <property type="term" value="F:metal ion binding"/>
    <property type="evidence" value="ECO:0007669"/>
    <property type="project" value="UniProtKB-KW"/>
</dbReference>
<keyword evidence="1" id="KW-0539">Nucleus</keyword>
<comment type="caution">
    <text evidence="2">The sequence shown here is derived from an EMBL/GenBank/DDBJ whole genome shotgun (WGS) entry which is preliminary data.</text>
</comment>
<evidence type="ECO:0000313" key="2">
    <source>
        <dbReference type="EMBL" id="OBZ69278.1"/>
    </source>
</evidence>
<keyword evidence="1" id="KW-0234">DNA repair</keyword>
<keyword evidence="1" id="KW-0479">Metal-binding</keyword>
<keyword evidence="1" id="KW-0378">Hydrolase</keyword>
<dbReference type="PANTHER" id="PTHR15749:SF4">
    <property type="entry name" value="FANCONI-ASSOCIATED NUCLEASE 1"/>
    <property type="match status" value="1"/>
</dbReference>
<dbReference type="GO" id="GO:0008409">
    <property type="term" value="F:5'-3' exonuclease activity"/>
    <property type="evidence" value="ECO:0007669"/>
    <property type="project" value="TreeGrafter"/>
</dbReference>
<dbReference type="OrthoDB" id="76364at2759"/>
<keyword evidence="1" id="KW-0460">Magnesium</keyword>
<dbReference type="EC" id="3.1.4.1" evidence="1"/>
<dbReference type="PANTHER" id="PTHR15749">
    <property type="entry name" value="FANCONI-ASSOCIATED NUCLEASE 1"/>
    <property type="match status" value="1"/>
</dbReference>
<accession>A0A1C7LXS7</accession>
<comment type="cofactor">
    <cofactor evidence="1">
        <name>Mg(2+)</name>
        <dbReference type="ChEBI" id="CHEBI:18420"/>
    </cofactor>
    <cofactor evidence="1">
        <name>Mn(2+)</name>
        <dbReference type="ChEBI" id="CHEBI:29035"/>
    </cofactor>
</comment>
<dbReference type="GO" id="GO:0005634">
    <property type="term" value="C:nucleus"/>
    <property type="evidence" value="ECO:0007669"/>
    <property type="project" value="UniProtKB-SubCell"/>
</dbReference>
<reference evidence="2 3" key="1">
    <citation type="submission" date="2016-03" db="EMBL/GenBank/DDBJ databases">
        <title>Whole genome sequencing of Grifola frondosa 9006-11.</title>
        <authorList>
            <person name="Min B."/>
            <person name="Park H."/>
            <person name="Kim J.-G."/>
            <person name="Cho H."/>
            <person name="Oh Y.-L."/>
            <person name="Kong W.-S."/>
            <person name="Choi I.-G."/>
        </authorList>
    </citation>
    <scope>NUCLEOTIDE SEQUENCE [LARGE SCALE GENOMIC DNA]</scope>
    <source>
        <strain evidence="2 3">9006-11</strain>
    </source>
</reference>
<comment type="function">
    <text evidence="1">Nuclease required for the repair of DNA interstrand cross-links (ICL). Acts as a 5'-3' exonuclease that anchors at a cut end of DNA and cleaves DNA successively at every third nucleotide, allowing to excise an ICL from one strand through flanking incisions.</text>
</comment>
<dbReference type="EMBL" id="LUGG01000018">
    <property type="protein sequence ID" value="OBZ69278.1"/>
    <property type="molecule type" value="Genomic_DNA"/>
</dbReference>
<dbReference type="GO" id="GO:0070336">
    <property type="term" value="F:flap-structured DNA binding"/>
    <property type="evidence" value="ECO:0007669"/>
    <property type="project" value="TreeGrafter"/>
</dbReference>
<keyword evidence="1" id="KW-0227">DNA damage</keyword>
<protein>
    <recommendedName>
        <fullName evidence="1">Fanconi-associated nuclease</fullName>
        <ecNumber evidence="1">3.1.4.1</ecNumber>
    </recommendedName>
</protein>
<dbReference type="AlphaFoldDB" id="A0A1C7LXS7"/>
<proteinExistence type="inferred from homology"/>
<dbReference type="InterPro" id="IPR033315">
    <property type="entry name" value="Fan1-like"/>
</dbReference>
<dbReference type="Proteomes" id="UP000092993">
    <property type="component" value="Unassembled WGS sequence"/>
</dbReference>
<organism evidence="2 3">
    <name type="scientific">Grifola frondosa</name>
    <name type="common">Maitake</name>
    <name type="synonym">Polyporus frondosus</name>
    <dbReference type="NCBI Taxonomy" id="5627"/>
    <lineage>
        <taxon>Eukaryota</taxon>
        <taxon>Fungi</taxon>
        <taxon>Dikarya</taxon>
        <taxon>Basidiomycota</taxon>
        <taxon>Agaricomycotina</taxon>
        <taxon>Agaricomycetes</taxon>
        <taxon>Polyporales</taxon>
        <taxon>Grifolaceae</taxon>
        <taxon>Grifola</taxon>
    </lineage>
</organism>
<name>A0A1C7LXS7_GRIFR</name>
<evidence type="ECO:0000256" key="1">
    <source>
        <dbReference type="RuleBase" id="RU365033"/>
    </source>
</evidence>
<dbReference type="STRING" id="5627.A0A1C7LXS7"/>
<evidence type="ECO:0000313" key="3">
    <source>
        <dbReference type="Proteomes" id="UP000092993"/>
    </source>
</evidence>
<comment type="subcellular location">
    <subcellularLocation>
        <location evidence="1">Nucleus</location>
    </subcellularLocation>
</comment>
<gene>
    <name evidence="2" type="ORF">A0H81_10732</name>
</gene>
<comment type="catalytic activity">
    <reaction evidence="1">
        <text>Hydrolytically removes 5'-nucleotides successively from the 3'-hydroxy termini of 3'-hydroxy-terminated oligonucleotides.</text>
        <dbReference type="EC" id="3.1.4.1"/>
    </reaction>
</comment>
<sequence>MSKRSVLIDALLSSSCNQSTLSFPVVSRYKGKGKEKMGSIHMQQTKLSFRPTLKMQKDRLREIVIEQLGTCIRVNSEVFKLFRRVHLVYFRSTQQVSTLLTPCILTRAHKRSYASYLFARTANIWSSRDELLEYEEAIDLEGW</sequence>
<dbReference type="GO" id="GO:0004528">
    <property type="term" value="F:phosphodiesterase I activity"/>
    <property type="evidence" value="ECO:0007669"/>
    <property type="project" value="UniProtKB-EC"/>
</dbReference>
<dbReference type="GO" id="GO:0017108">
    <property type="term" value="F:5'-flap endonuclease activity"/>
    <property type="evidence" value="ECO:0007669"/>
    <property type="project" value="TreeGrafter"/>
</dbReference>